<feature type="region of interest" description="Disordered" evidence="1">
    <location>
        <begin position="187"/>
        <end position="210"/>
    </location>
</feature>
<dbReference type="AlphaFoldDB" id="A0A422NAX6"/>
<feature type="compositionally biased region" description="Polar residues" evidence="1">
    <location>
        <begin position="58"/>
        <end position="67"/>
    </location>
</feature>
<keyword evidence="3" id="KW-1185">Reference proteome</keyword>
<dbReference type="OrthoDB" id="273844at2759"/>
<name>A0A422NAX6_TRYRA</name>
<evidence type="ECO:0000313" key="2">
    <source>
        <dbReference type="EMBL" id="RNF02628.1"/>
    </source>
</evidence>
<proteinExistence type="predicted"/>
<dbReference type="VEuPathDB" id="TriTrypDB:TRSC58_02311"/>
<dbReference type="GeneID" id="40330243"/>
<accession>A0A422NAX6</accession>
<feature type="region of interest" description="Disordered" evidence="1">
    <location>
        <begin position="31"/>
        <end position="67"/>
    </location>
</feature>
<comment type="caution">
    <text evidence="2">The sequence shown here is derived from an EMBL/GenBank/DDBJ whole genome shotgun (WGS) entry which is preliminary data.</text>
</comment>
<dbReference type="Proteomes" id="UP000283634">
    <property type="component" value="Unassembled WGS sequence"/>
</dbReference>
<gene>
    <name evidence="2" type="ORF">TraAM80_06310</name>
</gene>
<evidence type="ECO:0000313" key="3">
    <source>
        <dbReference type="Proteomes" id="UP000283634"/>
    </source>
</evidence>
<dbReference type="OMA" id="CSEEMVY"/>
<organism evidence="2 3">
    <name type="scientific">Trypanosoma rangeli</name>
    <dbReference type="NCBI Taxonomy" id="5698"/>
    <lineage>
        <taxon>Eukaryota</taxon>
        <taxon>Discoba</taxon>
        <taxon>Euglenozoa</taxon>
        <taxon>Kinetoplastea</taxon>
        <taxon>Metakinetoplastina</taxon>
        <taxon>Trypanosomatida</taxon>
        <taxon>Trypanosomatidae</taxon>
        <taxon>Trypanosoma</taxon>
        <taxon>Herpetosoma</taxon>
    </lineage>
</organism>
<evidence type="ECO:0000256" key="1">
    <source>
        <dbReference type="SAM" id="MobiDB-lite"/>
    </source>
</evidence>
<protein>
    <submittedName>
        <fullName evidence="2">Uncharacterized protein</fullName>
    </submittedName>
</protein>
<dbReference type="EMBL" id="MKGL01000224">
    <property type="protein sequence ID" value="RNF02628.1"/>
    <property type="molecule type" value="Genomic_DNA"/>
</dbReference>
<sequence length="405" mass="45355">MRAPKRPTSDDAAAVRESIFAQLEAIRTLSSGHHPSSELGLQLHAPNSPMRGNGGSATRGNTGHASVQLTPRTRRLPPIFAEQRRNVASIRTVCNSLREILQQLDVDFGRVSVSLPLPTAEVKDAAVGGDAPGEPIMQLLQRRSRRQLLARLQRTPSRTQRLAEVTRGGSGVEDLQDEINRARLAAADEGLSDEQSVSDYAEEPDVPRFDPGTQLRDEVEAMEGSLRKISECVATMTAIEECDAGNSWWSSAMRTREMKATGIRANYHARCILRWNQRAREHFLVEAVASNDQMGRCRGDMLYLREQHALFQKRIELSHQEQAEVAEEMKTLQDQLYDLNRTKTELQRQLVKAAHERQLLPDDCEDATLAELLLLLDYVSWPASLQPDVDCVKAWVRENAIPLDV</sequence>
<reference evidence="2 3" key="1">
    <citation type="journal article" date="2018" name="BMC Genomics">
        <title>Genomic comparison of Trypanosoma conorhini and Trypanosoma rangeli to Trypanosoma cruzi strains of high and low virulence.</title>
        <authorList>
            <person name="Bradwell K.R."/>
            <person name="Koparde V.N."/>
            <person name="Matveyev A.V."/>
            <person name="Serrano M.G."/>
            <person name="Alves J.M."/>
            <person name="Parikh H."/>
            <person name="Huang B."/>
            <person name="Lee V."/>
            <person name="Espinosa-Alvarez O."/>
            <person name="Ortiz P.A."/>
            <person name="Costa-Martins A.G."/>
            <person name="Teixeira M.M."/>
            <person name="Buck G.A."/>
        </authorList>
    </citation>
    <scope>NUCLEOTIDE SEQUENCE [LARGE SCALE GENOMIC DNA]</scope>
    <source>
        <strain evidence="2 3">AM80</strain>
    </source>
</reference>
<dbReference type="RefSeq" id="XP_029237029.1">
    <property type="nucleotide sequence ID" value="XM_029383161.1"/>
</dbReference>